<organism evidence="4 5">
    <name type="scientific">Cordylochernes scorpioides</name>
    <dbReference type="NCBI Taxonomy" id="51811"/>
    <lineage>
        <taxon>Eukaryota</taxon>
        <taxon>Metazoa</taxon>
        <taxon>Ecdysozoa</taxon>
        <taxon>Arthropoda</taxon>
        <taxon>Chelicerata</taxon>
        <taxon>Arachnida</taxon>
        <taxon>Pseudoscorpiones</taxon>
        <taxon>Cheliferoidea</taxon>
        <taxon>Chernetidae</taxon>
        <taxon>Cordylochernes</taxon>
    </lineage>
</organism>
<keyword evidence="5" id="KW-1185">Reference proteome</keyword>
<dbReference type="Proteomes" id="UP001235939">
    <property type="component" value="Chromosome 02"/>
</dbReference>
<evidence type="ECO:0000313" key="5">
    <source>
        <dbReference type="Proteomes" id="UP001235939"/>
    </source>
</evidence>
<keyword evidence="2" id="KW-0547">Nucleotide-binding</keyword>
<reference evidence="4 5" key="1">
    <citation type="submission" date="2022-01" db="EMBL/GenBank/DDBJ databases">
        <title>A chromosomal length assembly of Cordylochernes scorpioides.</title>
        <authorList>
            <person name="Zeh D."/>
            <person name="Zeh J."/>
        </authorList>
    </citation>
    <scope>NUCLEOTIDE SEQUENCE [LARGE SCALE GENOMIC DNA]</scope>
    <source>
        <strain evidence="4">IN4F17</strain>
        <tissue evidence="4">Whole Body</tissue>
    </source>
</reference>
<gene>
    <name evidence="4" type="ORF">LAZ67_2001547</name>
</gene>
<dbReference type="Pfam" id="PF03133">
    <property type="entry name" value="TTL"/>
    <property type="match status" value="1"/>
</dbReference>
<accession>A0ABY6K621</accession>
<protein>
    <submittedName>
        <fullName evidence="4">TTLL4</fullName>
    </submittedName>
</protein>
<evidence type="ECO:0000256" key="2">
    <source>
        <dbReference type="ARBA" id="ARBA00022741"/>
    </source>
</evidence>
<name>A0ABY6K621_9ARAC</name>
<dbReference type="Gene3D" id="3.30.470.20">
    <property type="entry name" value="ATP-grasp fold, B domain"/>
    <property type="match status" value="1"/>
</dbReference>
<evidence type="ECO:0000256" key="1">
    <source>
        <dbReference type="ARBA" id="ARBA00022598"/>
    </source>
</evidence>
<keyword evidence="1" id="KW-0436">Ligase</keyword>
<dbReference type="EMBL" id="CP092864">
    <property type="protein sequence ID" value="UYV62685.1"/>
    <property type="molecule type" value="Genomic_DNA"/>
</dbReference>
<dbReference type="InterPro" id="IPR004344">
    <property type="entry name" value="TTL/TTLL_fam"/>
</dbReference>
<sequence>MVETYGEGYRVMPDTYVLPEDRKHLIENWGEDITWIVKPIRGSNGRGIYLTKDKENLPERCVVQKYVNNPYLINGVKFDLRIYVLVTNFCPIVAYIYSDGLVRFATNPYTMDNSNKFCHLTNYSLNSKNKVYKAPQDADSIEGQKWRLETLWKYLQSRDIDVEPIKESIKDAVRKTLVAGEHRMKMFFKNPKVRYYDILGIDILLDSDLKPWVLEVNVNPRLLCSSAVDECVKEPLLKEALNIVGYPAGYRPMKLIKSEGDARPDPSLLLSFVRFAEENTRLKKFELILPSPFYPSSLSLTLFDQWSDSWHVRPAETLEELNKLCGSMFLRAPKTNPSYPAIHSRILKSLRKISKSK</sequence>
<evidence type="ECO:0000256" key="3">
    <source>
        <dbReference type="ARBA" id="ARBA00022840"/>
    </source>
</evidence>
<keyword evidence="3" id="KW-0067">ATP-binding</keyword>
<proteinExistence type="predicted"/>
<evidence type="ECO:0000313" key="4">
    <source>
        <dbReference type="EMBL" id="UYV62685.1"/>
    </source>
</evidence>
<dbReference type="SUPFAM" id="SSF56059">
    <property type="entry name" value="Glutathione synthetase ATP-binding domain-like"/>
    <property type="match status" value="1"/>
</dbReference>
<dbReference type="PANTHER" id="PTHR12241">
    <property type="entry name" value="TUBULIN POLYGLUTAMYLASE"/>
    <property type="match status" value="1"/>
</dbReference>
<dbReference type="PROSITE" id="PS51221">
    <property type="entry name" value="TTL"/>
    <property type="match status" value="1"/>
</dbReference>